<dbReference type="AlphaFoldDB" id="A0AAD9KCW3"/>
<reference evidence="2" key="1">
    <citation type="journal article" date="2023" name="Mol. Biol. Evol.">
        <title>Third-Generation Sequencing Reveals the Adaptive Role of the Epigenome in Three Deep-Sea Polychaetes.</title>
        <authorList>
            <person name="Perez M."/>
            <person name="Aroh O."/>
            <person name="Sun Y."/>
            <person name="Lan Y."/>
            <person name="Juniper S.K."/>
            <person name="Young C.R."/>
            <person name="Angers B."/>
            <person name="Qian P.Y."/>
        </authorList>
    </citation>
    <scope>NUCLEOTIDE SEQUENCE</scope>
    <source>
        <strain evidence="2">P08H-3</strain>
    </source>
</reference>
<dbReference type="EMBL" id="JAODUP010000011">
    <property type="protein sequence ID" value="KAK2169338.1"/>
    <property type="molecule type" value="Genomic_DNA"/>
</dbReference>
<feature type="region of interest" description="Disordered" evidence="1">
    <location>
        <begin position="348"/>
        <end position="370"/>
    </location>
</feature>
<evidence type="ECO:0000313" key="2">
    <source>
        <dbReference type="EMBL" id="KAK2169338.1"/>
    </source>
</evidence>
<keyword evidence="3" id="KW-1185">Reference proteome</keyword>
<evidence type="ECO:0000313" key="3">
    <source>
        <dbReference type="Proteomes" id="UP001208570"/>
    </source>
</evidence>
<feature type="compositionally biased region" description="Basic residues" evidence="1">
    <location>
        <begin position="1"/>
        <end position="14"/>
    </location>
</feature>
<sequence>MKKKRQSYCRRQRRVSPLPSSSPSFDLTPRATFKTADVLEPETQTNDQRTIYSPAGHVSSGQSWSISRDDDDNVIDDVSRISRLSPRHQAPGAQCSTNELGLSMGPLHSTMDYPQYSTPDGQRTVSRIDNYNAERHGKRQILKANNRLSPLGEERVKRAVVRPPGGAFINYRVYSKDANAKKVESRDQPETMTCFSKRPTHMTRKSRTLSSKAKVDITSYRTVSRALHKSRDSTAYCSLAVNAGSWIDVTAGQRIAQNNRSRRLDLSGQSNLSCCTEHDRNSSPEQVRDNVTSSGTGFNSNMSAKRENGSKICHSHYASINHGTDRFLSRRSNDSFFGSPMPIGRRPPCIGKEWSPNVTTDRSVSRSSNRYQSKRDYLIVKCNKNDSSPSCGQECLNTDLTKSDFILPSFSLDDWTTLAVF</sequence>
<feature type="region of interest" description="Disordered" evidence="1">
    <location>
        <begin position="1"/>
        <end position="71"/>
    </location>
</feature>
<feature type="compositionally biased region" description="Polar residues" evidence="1">
    <location>
        <begin position="42"/>
        <end position="51"/>
    </location>
</feature>
<organism evidence="2 3">
    <name type="scientific">Paralvinella palmiformis</name>
    <dbReference type="NCBI Taxonomy" id="53620"/>
    <lineage>
        <taxon>Eukaryota</taxon>
        <taxon>Metazoa</taxon>
        <taxon>Spiralia</taxon>
        <taxon>Lophotrochozoa</taxon>
        <taxon>Annelida</taxon>
        <taxon>Polychaeta</taxon>
        <taxon>Sedentaria</taxon>
        <taxon>Canalipalpata</taxon>
        <taxon>Terebellida</taxon>
        <taxon>Terebelliformia</taxon>
        <taxon>Alvinellidae</taxon>
        <taxon>Paralvinella</taxon>
    </lineage>
</organism>
<feature type="compositionally biased region" description="Polar residues" evidence="1">
    <location>
        <begin position="289"/>
        <end position="303"/>
    </location>
</feature>
<feature type="compositionally biased region" description="Polar residues" evidence="1">
    <location>
        <begin position="356"/>
        <end position="370"/>
    </location>
</feature>
<proteinExistence type="predicted"/>
<feature type="compositionally biased region" description="Basic and acidic residues" evidence="1">
    <location>
        <begin position="276"/>
        <end position="288"/>
    </location>
</feature>
<protein>
    <submittedName>
        <fullName evidence="2">Uncharacterized protein</fullName>
    </submittedName>
</protein>
<comment type="caution">
    <text evidence="2">The sequence shown here is derived from an EMBL/GenBank/DDBJ whole genome shotgun (WGS) entry which is preliminary data.</text>
</comment>
<accession>A0AAD9KCW3</accession>
<gene>
    <name evidence="2" type="ORF">LSH36_11g12011</name>
</gene>
<dbReference type="Proteomes" id="UP001208570">
    <property type="component" value="Unassembled WGS sequence"/>
</dbReference>
<name>A0AAD9KCW3_9ANNE</name>
<evidence type="ECO:0000256" key="1">
    <source>
        <dbReference type="SAM" id="MobiDB-lite"/>
    </source>
</evidence>
<feature type="region of interest" description="Disordered" evidence="1">
    <location>
        <begin position="275"/>
        <end position="305"/>
    </location>
</feature>